<proteinExistence type="predicted"/>
<keyword evidence="2" id="KW-1185">Reference proteome</keyword>
<accession>A0A484FFU7</accession>
<dbReference type="AlphaFoldDB" id="A0A484FFU7"/>
<evidence type="ECO:0000313" key="2">
    <source>
        <dbReference type="Proteomes" id="UP000014480"/>
    </source>
</evidence>
<dbReference type="EMBL" id="AMCV02000033">
    <property type="protein sequence ID" value="TDZ16718.1"/>
    <property type="molecule type" value="Genomic_DNA"/>
</dbReference>
<reference evidence="2" key="1">
    <citation type="journal article" date="2013" name="New Phytol.">
        <title>Comparative genomic and transcriptomic analyses reveal the hemibiotrophic stage shift of Colletotrichum fungi.</title>
        <authorList>
            <person name="Gan P."/>
            <person name="Ikeda K."/>
            <person name="Irieda H."/>
            <person name="Narusaka M."/>
            <person name="O'Connell R.J."/>
            <person name="Narusaka Y."/>
            <person name="Takano Y."/>
            <person name="Kubo Y."/>
            <person name="Shirasu K."/>
        </authorList>
    </citation>
    <scope>NUCLEOTIDE SEQUENCE [LARGE SCALE GENOMIC DNA]</scope>
    <source>
        <strain evidence="2">104-T / ATCC 96160 / CBS 514.97 / LARS 414 / MAFF 240422</strain>
    </source>
</reference>
<organism evidence="1 2">
    <name type="scientific">Colletotrichum orbiculare (strain 104-T / ATCC 96160 / CBS 514.97 / LARS 414 / MAFF 240422)</name>
    <name type="common">Cucumber anthracnose fungus</name>
    <name type="synonym">Colletotrichum lagenarium</name>
    <dbReference type="NCBI Taxonomy" id="1213857"/>
    <lineage>
        <taxon>Eukaryota</taxon>
        <taxon>Fungi</taxon>
        <taxon>Dikarya</taxon>
        <taxon>Ascomycota</taxon>
        <taxon>Pezizomycotina</taxon>
        <taxon>Sordariomycetes</taxon>
        <taxon>Hypocreomycetidae</taxon>
        <taxon>Glomerellales</taxon>
        <taxon>Glomerellaceae</taxon>
        <taxon>Colletotrichum</taxon>
        <taxon>Colletotrichum orbiculare species complex</taxon>
    </lineage>
</organism>
<dbReference type="OrthoDB" id="4838329at2759"/>
<protein>
    <submittedName>
        <fullName evidence="1">Uncharacterized protein</fullName>
    </submittedName>
</protein>
<gene>
    <name evidence="1" type="ORF">Cob_v010261</name>
</gene>
<sequence length="161" mass="17301">MNDLAMAVEVIVAAVPVPPSATDAISLPLTAPPSARRCPTFGPEELQSLFGPIPIRRNRTRLSGISRFWEGHRMVAVRNEAHPASTRFVNVSDLPRLLNPNLGAAFNNVAKHIIAAKDLINSAAGADPSAPARLRRNYVADPADRAARTTAGGPRIICFRH</sequence>
<evidence type="ECO:0000313" key="1">
    <source>
        <dbReference type="EMBL" id="TDZ16718.1"/>
    </source>
</evidence>
<name>A0A484FFU7_COLOR</name>
<reference evidence="2" key="2">
    <citation type="journal article" date="2019" name="Mol. Plant Microbe Interact.">
        <title>Genome sequence resources for four phytopathogenic fungi from the Colletotrichum orbiculare species complex.</title>
        <authorList>
            <person name="Gan P."/>
            <person name="Tsushima A."/>
            <person name="Narusaka M."/>
            <person name="Narusaka Y."/>
            <person name="Takano Y."/>
            <person name="Kubo Y."/>
            <person name="Shirasu K."/>
        </authorList>
    </citation>
    <scope>GENOME REANNOTATION</scope>
    <source>
        <strain evidence="2">104-T / ATCC 96160 / CBS 514.97 / LARS 414 / MAFF 240422</strain>
    </source>
</reference>
<comment type="caution">
    <text evidence="1">The sequence shown here is derived from an EMBL/GenBank/DDBJ whole genome shotgun (WGS) entry which is preliminary data.</text>
</comment>
<dbReference type="Proteomes" id="UP000014480">
    <property type="component" value="Unassembled WGS sequence"/>
</dbReference>